<proteinExistence type="predicted"/>
<dbReference type="GO" id="GO:0070150">
    <property type="term" value="P:mitochondrial glycyl-tRNA aminoacylation"/>
    <property type="evidence" value="ECO:0007669"/>
    <property type="project" value="TreeGrafter"/>
</dbReference>
<dbReference type="FunFam" id="3.30.930.10:FF:000158">
    <property type="entry name" value="Glycyl-tRNA synthetase"/>
    <property type="match status" value="1"/>
</dbReference>
<evidence type="ECO:0000313" key="9">
    <source>
        <dbReference type="EMBL" id="VDP09686.1"/>
    </source>
</evidence>
<dbReference type="GO" id="GO:0004820">
    <property type="term" value="F:glycine-tRNA ligase activity"/>
    <property type="evidence" value="ECO:0007669"/>
    <property type="project" value="InterPro"/>
</dbReference>
<sequence length="278" mass="31005">GWIECVGNADRSCFDLSRHSEATNTKLVAERHLAAPKTVSVVQCVPNKAVIGKTYKKEGAALARYLETLEDAVKFENEVNTSGNLTVEVSGKTYHVTKEMFSVQRTTKSVSVEDFTPSVIEPSFGIGRIMYAVFEHNFSVRQGDEARTFLSLPPHIAPYQCSVLPLSSGAQFEPFVQQISDLLRDCEISHKVDDSSGSIGRRYARTDEIGIPYGITVDFDTLAEPHTATLRDRDSMSQIRASIRELPTIVRSLCSGKITWAEVMNKYQKFEQQEKTSK</sequence>
<dbReference type="CDD" id="cd00858">
    <property type="entry name" value="GlyRS_anticodon"/>
    <property type="match status" value="1"/>
</dbReference>
<reference evidence="9 10" key="2">
    <citation type="submission" date="2018-11" db="EMBL/GenBank/DDBJ databases">
        <authorList>
            <consortium name="Pathogen Informatics"/>
        </authorList>
    </citation>
    <scope>NUCLEOTIDE SEQUENCE [LARGE SCALE GENOMIC DNA]</scope>
</reference>
<evidence type="ECO:0000256" key="3">
    <source>
        <dbReference type="ARBA" id="ARBA00022598"/>
    </source>
</evidence>
<dbReference type="PRINTS" id="PR01043">
    <property type="entry name" value="TRNASYNTHGLY"/>
</dbReference>
<evidence type="ECO:0000313" key="11">
    <source>
        <dbReference type="WBParaSite" id="SBAD_0000653601-mRNA-1"/>
    </source>
</evidence>
<dbReference type="GO" id="GO:0005524">
    <property type="term" value="F:ATP binding"/>
    <property type="evidence" value="ECO:0007669"/>
    <property type="project" value="UniProtKB-KW"/>
</dbReference>
<keyword evidence="5" id="KW-0067">ATP-binding</keyword>
<name>A0A183IRP5_9BILA</name>
<dbReference type="InterPro" id="IPR036621">
    <property type="entry name" value="Anticodon-bd_dom_sf"/>
</dbReference>
<dbReference type="AlphaFoldDB" id="A0A183IRP5"/>
<dbReference type="FunFam" id="3.30.720.200:FF:000001">
    <property type="entry name" value="Glycine--tRNA ligase 2"/>
    <property type="match status" value="1"/>
</dbReference>
<keyword evidence="2" id="KW-0963">Cytoplasm</keyword>
<dbReference type="Gene3D" id="3.30.720.200">
    <property type="match status" value="1"/>
</dbReference>
<keyword evidence="4" id="KW-0547">Nucleotide-binding</keyword>
<dbReference type="Proteomes" id="UP000270296">
    <property type="component" value="Unassembled WGS sequence"/>
</dbReference>
<evidence type="ECO:0000256" key="7">
    <source>
        <dbReference type="ARBA" id="ARBA00023146"/>
    </source>
</evidence>
<dbReference type="InterPro" id="IPR004154">
    <property type="entry name" value="Anticodon-bd"/>
</dbReference>
<dbReference type="EMBL" id="UZAM01009628">
    <property type="protein sequence ID" value="VDP09686.1"/>
    <property type="molecule type" value="Genomic_DNA"/>
</dbReference>
<dbReference type="Gene3D" id="3.30.930.10">
    <property type="entry name" value="Bira Bifunctional Protein, Domain 2"/>
    <property type="match status" value="1"/>
</dbReference>
<dbReference type="NCBIfam" id="TIGR00389">
    <property type="entry name" value="glyS_dimeric"/>
    <property type="match status" value="1"/>
</dbReference>
<evidence type="ECO:0000313" key="10">
    <source>
        <dbReference type="Proteomes" id="UP000270296"/>
    </source>
</evidence>
<evidence type="ECO:0000256" key="4">
    <source>
        <dbReference type="ARBA" id="ARBA00022741"/>
    </source>
</evidence>
<protein>
    <submittedName>
        <fullName evidence="11">HGTP_anticodon domain-containing protein</fullName>
    </submittedName>
</protein>
<keyword evidence="3" id="KW-0436">Ligase</keyword>
<evidence type="ECO:0000256" key="5">
    <source>
        <dbReference type="ARBA" id="ARBA00022840"/>
    </source>
</evidence>
<dbReference type="WBParaSite" id="SBAD_0000653601-mRNA-1">
    <property type="protein sequence ID" value="SBAD_0000653601-mRNA-1"/>
    <property type="gene ID" value="SBAD_0000653601"/>
</dbReference>
<dbReference type="InterPro" id="IPR027031">
    <property type="entry name" value="Gly-tRNA_synthase/POLG2"/>
</dbReference>
<evidence type="ECO:0000259" key="8">
    <source>
        <dbReference type="Pfam" id="PF03129"/>
    </source>
</evidence>
<dbReference type="SUPFAM" id="SSF52954">
    <property type="entry name" value="Class II aaRS ABD-related"/>
    <property type="match status" value="1"/>
</dbReference>
<dbReference type="SUPFAM" id="SSF55681">
    <property type="entry name" value="Class II aaRS and biotin synthetases"/>
    <property type="match status" value="1"/>
</dbReference>
<keyword evidence="10" id="KW-1185">Reference proteome</keyword>
<gene>
    <name evidence="9" type="ORF">SBAD_LOCUS6292</name>
</gene>
<evidence type="ECO:0000256" key="1">
    <source>
        <dbReference type="ARBA" id="ARBA00004496"/>
    </source>
</evidence>
<reference evidence="11" key="1">
    <citation type="submission" date="2016-06" db="UniProtKB">
        <authorList>
            <consortium name="WormBaseParasite"/>
        </authorList>
    </citation>
    <scope>IDENTIFICATION</scope>
</reference>
<keyword evidence="6" id="KW-0648">Protein biosynthesis</keyword>
<evidence type="ECO:0000256" key="6">
    <source>
        <dbReference type="ARBA" id="ARBA00022917"/>
    </source>
</evidence>
<organism evidence="11">
    <name type="scientific">Soboliphyme baturini</name>
    <dbReference type="NCBI Taxonomy" id="241478"/>
    <lineage>
        <taxon>Eukaryota</taxon>
        <taxon>Metazoa</taxon>
        <taxon>Ecdysozoa</taxon>
        <taxon>Nematoda</taxon>
        <taxon>Enoplea</taxon>
        <taxon>Dorylaimia</taxon>
        <taxon>Dioctophymatida</taxon>
        <taxon>Dioctophymatoidea</taxon>
        <taxon>Soboliphymatidae</taxon>
        <taxon>Soboliphyme</taxon>
    </lineage>
</organism>
<keyword evidence="7" id="KW-0030">Aminoacyl-tRNA synthetase</keyword>
<accession>A0A183IRP5</accession>
<dbReference type="PANTHER" id="PTHR10745">
    <property type="entry name" value="GLYCYL-TRNA SYNTHETASE/DNA POLYMERASE SUBUNIT GAMMA-2"/>
    <property type="match status" value="1"/>
</dbReference>
<dbReference type="FunFam" id="3.40.50.800:FF:000004">
    <property type="entry name" value="Glycine--tRNA ligase 2"/>
    <property type="match status" value="1"/>
</dbReference>
<dbReference type="OrthoDB" id="57698at2759"/>
<dbReference type="Gene3D" id="3.40.50.800">
    <property type="entry name" value="Anticodon-binding domain"/>
    <property type="match status" value="1"/>
</dbReference>
<dbReference type="GO" id="GO:0005739">
    <property type="term" value="C:mitochondrion"/>
    <property type="evidence" value="ECO:0007669"/>
    <property type="project" value="TreeGrafter"/>
</dbReference>
<dbReference type="InterPro" id="IPR045864">
    <property type="entry name" value="aa-tRNA-synth_II/BPL/LPL"/>
</dbReference>
<comment type="subcellular location">
    <subcellularLocation>
        <location evidence="1">Cytoplasm</location>
    </subcellularLocation>
</comment>
<dbReference type="InterPro" id="IPR002315">
    <property type="entry name" value="tRNA-synt_gly"/>
</dbReference>
<evidence type="ECO:0000256" key="2">
    <source>
        <dbReference type="ARBA" id="ARBA00022490"/>
    </source>
</evidence>
<feature type="domain" description="Anticodon-binding" evidence="8">
    <location>
        <begin position="160"/>
        <end position="252"/>
    </location>
</feature>
<dbReference type="PANTHER" id="PTHR10745:SF0">
    <property type="entry name" value="GLYCINE--TRNA LIGASE"/>
    <property type="match status" value="1"/>
</dbReference>
<dbReference type="Pfam" id="PF03129">
    <property type="entry name" value="HGTP_anticodon"/>
    <property type="match status" value="1"/>
</dbReference>